<dbReference type="NCBIfam" id="TIGR00413">
    <property type="entry name" value="rlpA"/>
    <property type="match status" value="1"/>
</dbReference>
<evidence type="ECO:0000256" key="2">
    <source>
        <dbReference type="ARBA" id="ARBA00023239"/>
    </source>
</evidence>
<dbReference type="InterPro" id="IPR007730">
    <property type="entry name" value="SPOR-like_dom"/>
</dbReference>
<dbReference type="GO" id="GO:0008932">
    <property type="term" value="F:lytic endotransglycosylase activity"/>
    <property type="evidence" value="ECO:0007669"/>
    <property type="project" value="UniProtKB-UniRule"/>
</dbReference>
<keyword evidence="1" id="KW-0732">Signal</keyword>
<dbReference type="FunFam" id="2.40.40.10:FF:000003">
    <property type="entry name" value="Endolytic peptidoglycan transglycosylase RlpA"/>
    <property type="match status" value="1"/>
</dbReference>
<dbReference type="AlphaFoldDB" id="A0A090IJN3"/>
<evidence type="ECO:0000313" key="7">
    <source>
        <dbReference type="EMBL" id="CED70811.1"/>
    </source>
</evidence>
<sequence>MRIIFLVMSLFLIGCTSKPVKDTQDQPNAGRYHIDNDIAPNSPISIEHIEDAHPRYEPKSLYGNKDYTLLSKNYSIVKDPKGFSQEGISSWYGNKFHGHKTSNGEVYDMYSMSAAHKTLPIPSYVKVTNKDNGRAAIVRVNDRGPFHEGRIIDLSFAAATKLDVIRTGTANVNVEYIAIEKPKNIQNWHAIDPNQYHIQMVALNTQERANSAALALQKQFNAPTNIMKSKTIYRVRLGPFVDRDIANDLLIKAKSDKYPSAFIIQESKK</sequence>
<keyword evidence="4 7" id="KW-0449">Lipoprotein</keyword>
<dbReference type="InterPro" id="IPR012997">
    <property type="entry name" value="RplA"/>
</dbReference>
<evidence type="ECO:0000313" key="8">
    <source>
        <dbReference type="Proteomes" id="UP000032427"/>
    </source>
</evidence>
<organism evidence="7 8">
    <name type="scientific">Aliivibrio wodanis</name>
    <dbReference type="NCBI Taxonomy" id="80852"/>
    <lineage>
        <taxon>Bacteria</taxon>
        <taxon>Pseudomonadati</taxon>
        <taxon>Pseudomonadota</taxon>
        <taxon>Gammaproteobacteria</taxon>
        <taxon>Vibrionales</taxon>
        <taxon>Vibrionaceae</taxon>
        <taxon>Aliivibrio</taxon>
    </lineage>
</organism>
<keyword evidence="2 4" id="KW-0456">Lyase</keyword>
<dbReference type="PROSITE" id="PS51724">
    <property type="entry name" value="SPOR"/>
    <property type="match status" value="1"/>
</dbReference>
<dbReference type="PANTHER" id="PTHR34183:SF1">
    <property type="entry name" value="ENDOLYTIC PEPTIDOGLYCAN TRANSGLYCOSYLASE RLPA"/>
    <property type="match status" value="1"/>
</dbReference>
<dbReference type="KEGG" id="awd:AWOD_I_0717"/>
<dbReference type="SUPFAM" id="SSF50685">
    <property type="entry name" value="Barwin-like endoglucanases"/>
    <property type="match status" value="1"/>
</dbReference>
<evidence type="ECO:0000256" key="3">
    <source>
        <dbReference type="ARBA" id="ARBA00023316"/>
    </source>
</evidence>
<accession>A0A090IJN3</accession>
<dbReference type="PATRIC" id="fig|80852.17.peg.728"/>
<dbReference type="HAMAP" id="MF_02071">
    <property type="entry name" value="RlpA"/>
    <property type="match status" value="1"/>
</dbReference>
<dbReference type="EMBL" id="LN554846">
    <property type="protein sequence ID" value="CED70811.1"/>
    <property type="molecule type" value="Genomic_DNA"/>
</dbReference>
<dbReference type="InterPro" id="IPR009009">
    <property type="entry name" value="RlpA-like_DPBB"/>
</dbReference>
<gene>
    <name evidence="4" type="primary">rlpA</name>
    <name evidence="7" type="ORF">AWOD_I_0717</name>
</gene>
<dbReference type="PROSITE" id="PS51257">
    <property type="entry name" value="PROKAR_LIPOPROTEIN"/>
    <property type="match status" value="1"/>
</dbReference>
<evidence type="ECO:0000256" key="5">
    <source>
        <dbReference type="RuleBase" id="RU003495"/>
    </source>
</evidence>
<dbReference type="InterPro" id="IPR036908">
    <property type="entry name" value="RlpA-like_sf"/>
</dbReference>
<dbReference type="OrthoDB" id="9779128at2"/>
<dbReference type="Gene3D" id="2.40.40.10">
    <property type="entry name" value="RlpA-like domain"/>
    <property type="match status" value="1"/>
</dbReference>
<evidence type="ECO:0000256" key="1">
    <source>
        <dbReference type="ARBA" id="ARBA00022729"/>
    </source>
</evidence>
<keyword evidence="4" id="KW-1003">Cell membrane</keyword>
<dbReference type="GO" id="GO:0071555">
    <property type="term" value="P:cell wall organization"/>
    <property type="evidence" value="ECO:0007669"/>
    <property type="project" value="UniProtKB-KW"/>
</dbReference>
<comment type="subcellular location">
    <subcellularLocation>
        <location evidence="4">Cell membrane</location>
        <topology evidence="4">Lipid-anchor</topology>
    </subcellularLocation>
</comment>
<dbReference type="Pfam" id="PF05036">
    <property type="entry name" value="SPOR"/>
    <property type="match status" value="1"/>
</dbReference>
<keyword evidence="3 4" id="KW-0961">Cell wall biogenesis/degradation</keyword>
<comment type="similarity">
    <text evidence="4 5">Belongs to the RlpA family.</text>
</comment>
<keyword evidence="4" id="KW-0564">Palmitate</keyword>
<dbReference type="HOGENOM" id="CLU_042923_3_2_6"/>
<keyword evidence="8" id="KW-1185">Reference proteome</keyword>
<dbReference type="Pfam" id="PF03330">
    <property type="entry name" value="DPBB_1"/>
    <property type="match status" value="1"/>
</dbReference>
<dbReference type="InterPro" id="IPR036680">
    <property type="entry name" value="SPOR-like_sf"/>
</dbReference>
<evidence type="ECO:0000259" key="6">
    <source>
        <dbReference type="PROSITE" id="PS51724"/>
    </source>
</evidence>
<evidence type="ECO:0000256" key="4">
    <source>
        <dbReference type="HAMAP-Rule" id="MF_02071"/>
    </source>
</evidence>
<dbReference type="PANTHER" id="PTHR34183">
    <property type="entry name" value="ENDOLYTIC PEPTIDOGLYCAN TRANSGLYCOSYLASE RLPA"/>
    <property type="match status" value="1"/>
</dbReference>
<dbReference type="InterPro" id="IPR034718">
    <property type="entry name" value="RlpA"/>
</dbReference>
<dbReference type="CDD" id="cd22268">
    <property type="entry name" value="DPBB_RlpA-like"/>
    <property type="match status" value="1"/>
</dbReference>
<dbReference type="GO" id="GO:0042834">
    <property type="term" value="F:peptidoglycan binding"/>
    <property type="evidence" value="ECO:0007669"/>
    <property type="project" value="InterPro"/>
</dbReference>
<dbReference type="EC" id="4.2.2.-" evidence="4"/>
<feature type="domain" description="SPOR" evidence="6">
    <location>
        <begin position="190"/>
        <end position="266"/>
    </location>
</feature>
<name>A0A090IJN3_9GAMM</name>
<dbReference type="Gene3D" id="3.30.70.1070">
    <property type="entry name" value="Sporulation related repeat"/>
    <property type="match status" value="1"/>
</dbReference>
<dbReference type="GO" id="GO:0000270">
    <property type="term" value="P:peptidoglycan metabolic process"/>
    <property type="evidence" value="ECO:0007669"/>
    <property type="project" value="UniProtKB-UniRule"/>
</dbReference>
<proteinExistence type="inferred from homology"/>
<dbReference type="SUPFAM" id="SSF110997">
    <property type="entry name" value="Sporulation related repeat"/>
    <property type="match status" value="1"/>
</dbReference>
<comment type="function">
    <text evidence="4">Lytic transglycosylase with a strong preference for naked glycan strands that lack stem peptides.</text>
</comment>
<dbReference type="Proteomes" id="UP000032427">
    <property type="component" value="Chromosome 1"/>
</dbReference>
<dbReference type="GO" id="GO:0009279">
    <property type="term" value="C:cell outer membrane"/>
    <property type="evidence" value="ECO:0007669"/>
    <property type="project" value="TreeGrafter"/>
</dbReference>
<reference evidence="8" key="1">
    <citation type="submission" date="2014-09" db="EMBL/GenBank/DDBJ databases">
        <authorList>
            <person name="Hjerde E."/>
        </authorList>
    </citation>
    <scope>NUCLEOTIDE SEQUENCE [LARGE SCALE GENOMIC DNA]</scope>
    <source>
        <strain evidence="8">06/09/139</strain>
    </source>
</reference>
<protein>
    <recommendedName>
        <fullName evidence="4">Endolytic peptidoglycan transglycosylase RlpA</fullName>
        <ecNumber evidence="4">4.2.2.-</ecNumber>
    </recommendedName>
</protein>
<dbReference type="STRING" id="80852.AWOD_I_0717"/>
<dbReference type="GeneID" id="28540276"/>
<dbReference type="GO" id="GO:0005886">
    <property type="term" value="C:plasma membrane"/>
    <property type="evidence" value="ECO:0007669"/>
    <property type="project" value="UniProtKB-SubCell"/>
</dbReference>
<keyword evidence="4" id="KW-0472">Membrane</keyword>